<reference evidence="1 2" key="1">
    <citation type="submission" date="2014-04" db="EMBL/GenBank/DDBJ databases">
        <authorList>
            <consortium name="DOE Joint Genome Institute"/>
            <person name="Kuo A."/>
            <person name="Zuccaro A."/>
            <person name="Kohler A."/>
            <person name="Nagy L.G."/>
            <person name="Floudas D."/>
            <person name="Copeland A."/>
            <person name="Barry K.W."/>
            <person name="Cichocki N."/>
            <person name="Veneault-Fourrey C."/>
            <person name="LaButti K."/>
            <person name="Lindquist E.A."/>
            <person name="Lipzen A."/>
            <person name="Lundell T."/>
            <person name="Morin E."/>
            <person name="Murat C."/>
            <person name="Sun H."/>
            <person name="Tunlid A."/>
            <person name="Henrissat B."/>
            <person name="Grigoriev I.V."/>
            <person name="Hibbett D.S."/>
            <person name="Martin F."/>
            <person name="Nordberg H.P."/>
            <person name="Cantor M.N."/>
            <person name="Hua S.X."/>
        </authorList>
    </citation>
    <scope>NUCLEOTIDE SEQUENCE [LARGE SCALE GENOMIC DNA]</scope>
    <source>
        <strain evidence="1 2">MAFF 305830</strain>
    </source>
</reference>
<dbReference type="HOGENOM" id="CLU_2321812_0_0_1"/>
<protein>
    <submittedName>
        <fullName evidence="1">Uncharacterized protein</fullName>
    </submittedName>
</protein>
<keyword evidence="2" id="KW-1185">Reference proteome</keyword>
<dbReference type="EMBL" id="KN824281">
    <property type="protein sequence ID" value="KIM31957.1"/>
    <property type="molecule type" value="Genomic_DNA"/>
</dbReference>
<dbReference type="AlphaFoldDB" id="A0A0C2XSQ9"/>
<dbReference type="Proteomes" id="UP000054097">
    <property type="component" value="Unassembled WGS sequence"/>
</dbReference>
<accession>A0A0C2XSQ9</accession>
<sequence length="99" mass="11244">MTTIWANMERKSPLFRMIQERFERGLRGLNLVLLPVRAVQLPVLQAPTIIVAHNSEARMRHGEDPHVRIPMAGEVDHLPGMRVRRRKAMVAASLKKASS</sequence>
<evidence type="ECO:0000313" key="2">
    <source>
        <dbReference type="Proteomes" id="UP000054097"/>
    </source>
</evidence>
<organism evidence="1 2">
    <name type="scientific">Serendipita vermifera MAFF 305830</name>
    <dbReference type="NCBI Taxonomy" id="933852"/>
    <lineage>
        <taxon>Eukaryota</taxon>
        <taxon>Fungi</taxon>
        <taxon>Dikarya</taxon>
        <taxon>Basidiomycota</taxon>
        <taxon>Agaricomycotina</taxon>
        <taxon>Agaricomycetes</taxon>
        <taxon>Sebacinales</taxon>
        <taxon>Serendipitaceae</taxon>
        <taxon>Serendipita</taxon>
    </lineage>
</organism>
<gene>
    <name evidence="1" type="ORF">M408DRAFT_327338</name>
</gene>
<reference evidence="2" key="2">
    <citation type="submission" date="2015-01" db="EMBL/GenBank/DDBJ databases">
        <title>Evolutionary Origins and Diversification of the Mycorrhizal Mutualists.</title>
        <authorList>
            <consortium name="DOE Joint Genome Institute"/>
            <consortium name="Mycorrhizal Genomics Consortium"/>
            <person name="Kohler A."/>
            <person name="Kuo A."/>
            <person name="Nagy L.G."/>
            <person name="Floudas D."/>
            <person name="Copeland A."/>
            <person name="Barry K.W."/>
            <person name="Cichocki N."/>
            <person name="Veneault-Fourrey C."/>
            <person name="LaButti K."/>
            <person name="Lindquist E.A."/>
            <person name="Lipzen A."/>
            <person name="Lundell T."/>
            <person name="Morin E."/>
            <person name="Murat C."/>
            <person name="Riley R."/>
            <person name="Ohm R."/>
            <person name="Sun H."/>
            <person name="Tunlid A."/>
            <person name="Henrissat B."/>
            <person name="Grigoriev I.V."/>
            <person name="Hibbett D.S."/>
            <person name="Martin F."/>
        </authorList>
    </citation>
    <scope>NUCLEOTIDE SEQUENCE [LARGE SCALE GENOMIC DNA]</scope>
    <source>
        <strain evidence="2">MAFF 305830</strain>
    </source>
</reference>
<proteinExistence type="predicted"/>
<name>A0A0C2XSQ9_SERVB</name>
<evidence type="ECO:0000313" key="1">
    <source>
        <dbReference type="EMBL" id="KIM31957.1"/>
    </source>
</evidence>